<reference evidence="1" key="2">
    <citation type="submission" date="2015-11" db="EMBL/GenBank/DDBJ databases">
        <authorList>
            <person name="Zhang Y."/>
            <person name="Guo Z."/>
        </authorList>
    </citation>
    <scope>NUCLEOTIDE SEQUENCE</scope>
</reference>
<sequence>MTAAGQSYSLRAQNHQWRIEIPEYNYRESSLKSHYFQFGYYIPSERRWQTYQRHCFLPPCTLRDAIDIQRENDYISLKHNQDTCRSQVPSVKWNSHKCISQEPCVVHHFARCYSPSRVYPCGYFEALDSFIVVSVDHRIPTAATQALLSVMEYCPNHK</sequence>
<gene>
    <name evidence="1" type="ORF">EmuJ_001055500</name>
</gene>
<evidence type="ECO:0000313" key="1">
    <source>
        <dbReference type="EMBL" id="CDS42835.1"/>
    </source>
</evidence>
<organism evidence="1 2">
    <name type="scientific">Echinococcus multilocularis</name>
    <name type="common">Fox tapeworm</name>
    <dbReference type="NCBI Taxonomy" id="6211"/>
    <lineage>
        <taxon>Eukaryota</taxon>
        <taxon>Metazoa</taxon>
        <taxon>Spiralia</taxon>
        <taxon>Lophotrochozoa</taxon>
        <taxon>Platyhelminthes</taxon>
        <taxon>Cestoda</taxon>
        <taxon>Eucestoda</taxon>
        <taxon>Cyclophyllidea</taxon>
        <taxon>Taeniidae</taxon>
        <taxon>Echinococcus</taxon>
    </lineage>
</organism>
<proteinExistence type="predicted"/>
<name>A0A068YL09_ECHMU</name>
<keyword evidence="2" id="KW-1185">Reference proteome</keyword>
<dbReference type="Proteomes" id="UP000017246">
    <property type="component" value="Unassembled WGS sequence"/>
</dbReference>
<dbReference type="OMA" id="QRENDYI"/>
<protein>
    <submittedName>
        <fullName evidence="1">Uncharacterized protein</fullName>
    </submittedName>
</protein>
<dbReference type="EMBL" id="LN902842">
    <property type="protein sequence ID" value="CDS42835.1"/>
    <property type="molecule type" value="Genomic_DNA"/>
</dbReference>
<evidence type="ECO:0000313" key="2">
    <source>
        <dbReference type="Proteomes" id="UP000017246"/>
    </source>
</evidence>
<dbReference type="AlphaFoldDB" id="A0A068YL09"/>
<dbReference type="OrthoDB" id="6038751at2759"/>
<reference evidence="1" key="1">
    <citation type="journal article" date="2013" name="Nature">
        <title>The genomes of four tapeworm species reveal adaptations to parasitism.</title>
        <authorList>
            <person name="Tsai I.J."/>
            <person name="Zarowiecki M."/>
            <person name="Holroyd N."/>
            <person name="Garciarrubio A."/>
            <person name="Sanchez-Flores A."/>
            <person name="Brooks K.L."/>
            <person name="Tracey A."/>
            <person name="Bobes R.J."/>
            <person name="Fragoso G."/>
            <person name="Sciutto E."/>
            <person name="Aslett M."/>
            <person name="Beasley H."/>
            <person name="Bennett H.M."/>
            <person name="Cai J."/>
            <person name="Camicia F."/>
            <person name="Clark R."/>
            <person name="Cucher M."/>
            <person name="De Silva N."/>
            <person name="Day T.A."/>
            <person name="Deplazes P."/>
            <person name="Estrada K."/>
            <person name="Fernandez C."/>
            <person name="Holland P.W."/>
            <person name="Hou J."/>
            <person name="Hu S."/>
            <person name="Huckvale T."/>
            <person name="Hung S.S."/>
            <person name="Kamenetzky L."/>
            <person name="Keane J.A."/>
            <person name="Kiss F."/>
            <person name="Koziol U."/>
            <person name="Lambert O."/>
            <person name="Liu K."/>
            <person name="Luo X."/>
            <person name="Luo Y."/>
            <person name="Macchiaroli N."/>
            <person name="Nichol S."/>
            <person name="Paps J."/>
            <person name="Parkinson J."/>
            <person name="Pouchkina-Stantcheva N."/>
            <person name="Riddiford N."/>
            <person name="Rosenzvit M."/>
            <person name="Salinas G."/>
            <person name="Wasmuth J.D."/>
            <person name="Zamanian M."/>
            <person name="Zheng Y."/>
            <person name="Cai X."/>
            <person name="Soberon X."/>
            <person name="Olson P.D."/>
            <person name="Laclette J.P."/>
            <person name="Brehm K."/>
            <person name="Berriman M."/>
            <person name="Garciarrubio A."/>
            <person name="Bobes R.J."/>
            <person name="Fragoso G."/>
            <person name="Sanchez-Flores A."/>
            <person name="Estrada K."/>
            <person name="Cevallos M.A."/>
            <person name="Morett E."/>
            <person name="Gonzalez V."/>
            <person name="Portillo T."/>
            <person name="Ochoa-Leyva A."/>
            <person name="Jose M.V."/>
            <person name="Sciutto E."/>
            <person name="Landa A."/>
            <person name="Jimenez L."/>
            <person name="Valdes V."/>
            <person name="Carrero J.C."/>
            <person name="Larralde C."/>
            <person name="Morales-Montor J."/>
            <person name="Limon-Lason J."/>
            <person name="Soberon X."/>
            <person name="Laclette J.P."/>
        </authorList>
    </citation>
    <scope>NUCLEOTIDE SEQUENCE [LARGE SCALE GENOMIC DNA]</scope>
</reference>
<accession>A0A068YL09</accession>